<dbReference type="SUPFAM" id="SSF55785">
    <property type="entry name" value="PYP-like sensor domain (PAS domain)"/>
    <property type="match status" value="3"/>
</dbReference>
<dbReference type="Proteomes" id="UP001155241">
    <property type="component" value="Unassembled WGS sequence"/>
</dbReference>
<name>A0A9X2FGR5_9BACT</name>
<dbReference type="PRINTS" id="PR00344">
    <property type="entry name" value="BCTRLSENSOR"/>
</dbReference>
<dbReference type="InterPro" id="IPR000700">
    <property type="entry name" value="PAS-assoc_C"/>
</dbReference>
<comment type="catalytic activity">
    <reaction evidence="1">
        <text>ATP + protein L-histidine = ADP + protein N-phospho-L-histidine.</text>
        <dbReference type="EC" id="2.7.13.3"/>
    </reaction>
</comment>
<dbReference type="SUPFAM" id="SSF55874">
    <property type="entry name" value="ATPase domain of HSP90 chaperone/DNA topoisomerase II/histidine kinase"/>
    <property type="match status" value="1"/>
</dbReference>
<dbReference type="InterPro" id="IPR011006">
    <property type="entry name" value="CheY-like_superfamily"/>
</dbReference>
<dbReference type="SUPFAM" id="SSF52172">
    <property type="entry name" value="CheY-like"/>
    <property type="match status" value="1"/>
</dbReference>
<dbReference type="AlphaFoldDB" id="A0A9X2FGR5"/>
<dbReference type="SMART" id="SM00086">
    <property type="entry name" value="PAC"/>
    <property type="match status" value="3"/>
</dbReference>
<dbReference type="InterPro" id="IPR003594">
    <property type="entry name" value="HATPase_dom"/>
</dbReference>
<feature type="domain" description="PAS" evidence="9">
    <location>
        <begin position="14"/>
        <end position="84"/>
    </location>
</feature>
<dbReference type="SMART" id="SM00387">
    <property type="entry name" value="HATPase_c"/>
    <property type="match status" value="1"/>
</dbReference>
<evidence type="ECO:0000259" key="10">
    <source>
        <dbReference type="PROSITE" id="PS50113"/>
    </source>
</evidence>
<sequence length="766" mass="86740">MCTASHPLLEENGNSDLLRSLLDALPVLACYVDHRLVYRFVNRGYQEWFGLNTDQIVGRSVEEVVGTDAVKVVEAQFERVLAGERFSVEQWMPYVRGGRRFVEINYVPRLNEQRQVEGFFALIQDHTARHETDRRLERSEREFRSFFENSNCGKAKLDYHTGRLLVVNSRLCEMTGYSRNELLDMQAAQLLHADQRETFEEISRENVEKGIDRWSKERLLATKRGEPLPVMINETVMRDRSGKPFQLISTILDLSEVKKAERDRLELEERFRTMADNISQFAWMADGAGWIYWYNQRWFDYTGTTLDEMQGWGWQKVQHPEHVERVVEKFSWHLQEGKPWEDTFPLRSREGEYRWFLSRAKPIYDSTGNVVQWFGTNTDITDRLEMEQRLKEVDRRKDEFLAMLGHELRNPLAAVVGGLQLVRQSPVPVEPDDETFDVIYRQSQLMNRLVDDLLDVSRIRRSKIHLKLEVAELSELVAQAFEVCRATAAEADVECTLDNSDEPVFARVDAARLLQVIGNLITNAIKFTPAGGHFRVALQADDQAGTAKVSVQDSGVGLDESAMATVFEPFAQADTSLDRSRGGLGLGLPIAKGLAELHGGSLTAASDGPGAGSTFVLELPVCGPEPAHRTEAAAEDSKVEIGVSRPLSIVIIDDRRDSRYPVERFLEREGHQVDTAIDGFEGVELVRRLKPDLVVCDIGLPSMDGYEVARNLRADSQLSGTKLFALTGYGQLEDREQAFAAGFDAHLVKPVDLNELLRLIASTFAN</sequence>
<dbReference type="PANTHER" id="PTHR43547:SF2">
    <property type="entry name" value="HYBRID SIGNAL TRANSDUCTION HISTIDINE KINASE C"/>
    <property type="match status" value="1"/>
</dbReference>
<dbReference type="Gene3D" id="3.40.50.2300">
    <property type="match status" value="1"/>
</dbReference>
<dbReference type="FunFam" id="3.30.450.20:FF:000099">
    <property type="entry name" value="Sensory box sensor histidine kinase"/>
    <property type="match status" value="1"/>
</dbReference>
<evidence type="ECO:0000256" key="1">
    <source>
        <dbReference type="ARBA" id="ARBA00000085"/>
    </source>
</evidence>
<dbReference type="CDD" id="cd00082">
    <property type="entry name" value="HisKA"/>
    <property type="match status" value="1"/>
</dbReference>
<feature type="domain" description="PAC" evidence="10">
    <location>
        <begin position="214"/>
        <end position="266"/>
    </location>
</feature>
<evidence type="ECO:0000313" key="11">
    <source>
        <dbReference type="EMBL" id="MCO6048138.1"/>
    </source>
</evidence>
<evidence type="ECO:0000256" key="3">
    <source>
        <dbReference type="ARBA" id="ARBA00022553"/>
    </source>
</evidence>
<evidence type="ECO:0000313" key="12">
    <source>
        <dbReference type="Proteomes" id="UP001155241"/>
    </source>
</evidence>
<feature type="domain" description="PAC" evidence="10">
    <location>
        <begin position="86"/>
        <end position="138"/>
    </location>
</feature>
<dbReference type="RefSeq" id="WP_252856251.1">
    <property type="nucleotide sequence ID" value="NZ_JAMXLR010000095.1"/>
</dbReference>
<dbReference type="Gene3D" id="3.30.450.20">
    <property type="entry name" value="PAS domain"/>
    <property type="match status" value="3"/>
</dbReference>
<evidence type="ECO:0000259" key="9">
    <source>
        <dbReference type="PROSITE" id="PS50112"/>
    </source>
</evidence>
<dbReference type="Pfam" id="PF08447">
    <property type="entry name" value="PAS_3"/>
    <property type="match status" value="1"/>
</dbReference>
<dbReference type="CDD" id="cd00130">
    <property type="entry name" value="PAS"/>
    <property type="match status" value="3"/>
</dbReference>
<dbReference type="SMART" id="SM00091">
    <property type="entry name" value="PAS"/>
    <property type="match status" value="3"/>
</dbReference>
<dbReference type="EC" id="2.7.13.3" evidence="2"/>
<dbReference type="EMBL" id="JAMXLR010000095">
    <property type="protein sequence ID" value="MCO6048138.1"/>
    <property type="molecule type" value="Genomic_DNA"/>
</dbReference>
<dbReference type="InterPro" id="IPR001789">
    <property type="entry name" value="Sig_transdc_resp-reg_receiver"/>
</dbReference>
<dbReference type="InterPro" id="IPR001610">
    <property type="entry name" value="PAC"/>
</dbReference>
<dbReference type="SMART" id="SM00388">
    <property type="entry name" value="HisKA"/>
    <property type="match status" value="1"/>
</dbReference>
<dbReference type="Pfam" id="PF08448">
    <property type="entry name" value="PAS_4"/>
    <property type="match status" value="1"/>
</dbReference>
<dbReference type="InterPro" id="IPR036097">
    <property type="entry name" value="HisK_dim/P_sf"/>
</dbReference>
<accession>A0A9X2FGR5</accession>
<dbReference type="PROSITE" id="PS50110">
    <property type="entry name" value="RESPONSE_REGULATORY"/>
    <property type="match status" value="1"/>
</dbReference>
<evidence type="ECO:0000256" key="6">
    <source>
        <dbReference type="PROSITE-ProRule" id="PRU00169"/>
    </source>
</evidence>
<organism evidence="11 12">
    <name type="scientific">Aeoliella straminimaris</name>
    <dbReference type="NCBI Taxonomy" id="2954799"/>
    <lineage>
        <taxon>Bacteria</taxon>
        <taxon>Pseudomonadati</taxon>
        <taxon>Planctomycetota</taxon>
        <taxon>Planctomycetia</taxon>
        <taxon>Pirellulales</taxon>
        <taxon>Lacipirellulaceae</taxon>
        <taxon>Aeoliella</taxon>
    </lineage>
</organism>
<dbReference type="GO" id="GO:0000155">
    <property type="term" value="F:phosphorelay sensor kinase activity"/>
    <property type="evidence" value="ECO:0007669"/>
    <property type="project" value="InterPro"/>
</dbReference>
<feature type="domain" description="PAS" evidence="9">
    <location>
        <begin position="139"/>
        <end position="210"/>
    </location>
</feature>
<keyword evidence="4" id="KW-0808">Transferase</keyword>
<protein>
    <recommendedName>
        <fullName evidence="2">histidine kinase</fullName>
        <ecNumber evidence="2">2.7.13.3</ecNumber>
    </recommendedName>
</protein>
<dbReference type="CDD" id="cd16922">
    <property type="entry name" value="HATPase_EvgS-ArcB-TorS-like"/>
    <property type="match status" value="1"/>
</dbReference>
<dbReference type="Pfam" id="PF02518">
    <property type="entry name" value="HATPase_c"/>
    <property type="match status" value="1"/>
</dbReference>
<dbReference type="InterPro" id="IPR035965">
    <property type="entry name" value="PAS-like_dom_sf"/>
</dbReference>
<evidence type="ECO:0000256" key="2">
    <source>
        <dbReference type="ARBA" id="ARBA00012438"/>
    </source>
</evidence>
<dbReference type="Pfam" id="PF00072">
    <property type="entry name" value="Response_reg"/>
    <property type="match status" value="1"/>
</dbReference>
<dbReference type="SMART" id="SM00448">
    <property type="entry name" value="REC"/>
    <property type="match status" value="1"/>
</dbReference>
<dbReference type="InterPro" id="IPR036890">
    <property type="entry name" value="HATPase_C_sf"/>
</dbReference>
<keyword evidence="3 6" id="KW-0597">Phosphoprotein</keyword>
<dbReference type="Gene3D" id="3.30.565.10">
    <property type="entry name" value="Histidine kinase-like ATPase, C-terminal domain"/>
    <property type="match status" value="1"/>
</dbReference>
<keyword evidence="5" id="KW-0418">Kinase</keyword>
<dbReference type="InterPro" id="IPR013655">
    <property type="entry name" value="PAS_fold_3"/>
</dbReference>
<reference evidence="11" key="1">
    <citation type="submission" date="2022-06" db="EMBL/GenBank/DDBJ databases">
        <title>Aeoliella straminimaris, a novel planctomycete from sediments.</title>
        <authorList>
            <person name="Vitorino I.R."/>
            <person name="Lage O.M."/>
        </authorList>
    </citation>
    <scope>NUCLEOTIDE SEQUENCE</scope>
    <source>
        <strain evidence="11">ICT_H6.2</strain>
    </source>
</reference>
<evidence type="ECO:0000256" key="4">
    <source>
        <dbReference type="ARBA" id="ARBA00022679"/>
    </source>
</evidence>
<dbReference type="InterPro" id="IPR004358">
    <property type="entry name" value="Sig_transdc_His_kin-like_C"/>
</dbReference>
<dbReference type="InterPro" id="IPR005467">
    <property type="entry name" value="His_kinase_dom"/>
</dbReference>
<dbReference type="Gene3D" id="1.10.287.130">
    <property type="match status" value="1"/>
</dbReference>
<feature type="modified residue" description="4-aspartylphosphate" evidence="6">
    <location>
        <position position="697"/>
    </location>
</feature>
<dbReference type="SUPFAM" id="SSF47384">
    <property type="entry name" value="Homodimeric domain of signal transducing histidine kinase"/>
    <property type="match status" value="1"/>
</dbReference>
<dbReference type="FunFam" id="3.30.565.10:FF:000006">
    <property type="entry name" value="Sensor histidine kinase WalK"/>
    <property type="match status" value="1"/>
</dbReference>
<evidence type="ECO:0000256" key="5">
    <source>
        <dbReference type="ARBA" id="ARBA00022777"/>
    </source>
</evidence>
<gene>
    <name evidence="11" type="ORF">NG895_29945</name>
</gene>
<dbReference type="InterPro" id="IPR003661">
    <property type="entry name" value="HisK_dim/P_dom"/>
</dbReference>
<dbReference type="InterPro" id="IPR000014">
    <property type="entry name" value="PAS"/>
</dbReference>
<dbReference type="PROSITE" id="PS50112">
    <property type="entry name" value="PAS"/>
    <property type="match status" value="3"/>
</dbReference>
<evidence type="ECO:0000259" key="7">
    <source>
        <dbReference type="PROSITE" id="PS50109"/>
    </source>
</evidence>
<dbReference type="PROSITE" id="PS50113">
    <property type="entry name" value="PAC"/>
    <property type="match status" value="3"/>
</dbReference>
<dbReference type="PROSITE" id="PS50109">
    <property type="entry name" value="HIS_KIN"/>
    <property type="match status" value="1"/>
</dbReference>
<feature type="domain" description="Response regulatory" evidence="8">
    <location>
        <begin position="648"/>
        <end position="764"/>
    </location>
</feature>
<dbReference type="InterPro" id="IPR013656">
    <property type="entry name" value="PAS_4"/>
</dbReference>
<evidence type="ECO:0000259" key="8">
    <source>
        <dbReference type="PROSITE" id="PS50110"/>
    </source>
</evidence>
<dbReference type="Pfam" id="PF00512">
    <property type="entry name" value="HisKA"/>
    <property type="match status" value="1"/>
</dbReference>
<feature type="domain" description="PAS" evidence="9">
    <location>
        <begin position="267"/>
        <end position="337"/>
    </location>
</feature>
<feature type="domain" description="Histidine kinase" evidence="7">
    <location>
        <begin position="403"/>
        <end position="623"/>
    </location>
</feature>
<dbReference type="CDD" id="cd17580">
    <property type="entry name" value="REC_2_DhkD-like"/>
    <property type="match status" value="1"/>
</dbReference>
<dbReference type="PANTHER" id="PTHR43547">
    <property type="entry name" value="TWO-COMPONENT HISTIDINE KINASE"/>
    <property type="match status" value="1"/>
</dbReference>
<keyword evidence="12" id="KW-1185">Reference proteome</keyword>
<proteinExistence type="predicted"/>
<dbReference type="NCBIfam" id="TIGR00229">
    <property type="entry name" value="sensory_box"/>
    <property type="match status" value="3"/>
</dbReference>
<dbReference type="Pfam" id="PF13426">
    <property type="entry name" value="PAS_9"/>
    <property type="match status" value="1"/>
</dbReference>
<comment type="caution">
    <text evidence="11">The sequence shown here is derived from an EMBL/GenBank/DDBJ whole genome shotgun (WGS) entry which is preliminary data.</text>
</comment>
<feature type="domain" description="PAC" evidence="10">
    <location>
        <begin position="340"/>
        <end position="392"/>
    </location>
</feature>